<evidence type="ECO:0000313" key="7">
    <source>
        <dbReference type="EnsemblMetazoa" id="ASIC021577-PA"/>
    </source>
</evidence>
<evidence type="ECO:0000256" key="2">
    <source>
        <dbReference type="ARBA" id="ARBA00022771"/>
    </source>
</evidence>
<dbReference type="Pfam" id="PF04500">
    <property type="entry name" value="FLYWCH"/>
    <property type="match status" value="1"/>
</dbReference>
<evidence type="ECO:0000313" key="8">
    <source>
        <dbReference type="Proteomes" id="UP000030765"/>
    </source>
</evidence>
<dbReference type="EMBL" id="ATLV01026709">
    <property type="status" value="NOT_ANNOTATED_CDS"/>
    <property type="molecule type" value="Genomic_DNA"/>
</dbReference>
<evidence type="ECO:0000256" key="3">
    <source>
        <dbReference type="ARBA" id="ARBA00022833"/>
    </source>
</evidence>
<evidence type="ECO:0000256" key="1">
    <source>
        <dbReference type="ARBA" id="ARBA00022723"/>
    </source>
</evidence>
<feature type="compositionally biased region" description="Polar residues" evidence="4">
    <location>
        <begin position="238"/>
        <end position="251"/>
    </location>
</feature>
<dbReference type="VEuPathDB" id="VectorBase:ASIS006163"/>
<dbReference type="InterPro" id="IPR007588">
    <property type="entry name" value="Znf_FLYWCH"/>
</dbReference>
<sequence>MADDEQFSLYSAPVQQSPAKEVIAAPPATITVPITTATGGSPRTKVQRTRVHSYKLESEESGDDKVQIQAGSSHHVTAQQVQQQSQHTTTQKRTLQQRSVIPIQPSKRTKLSVTSVEALEAPEPTPQVQTVQIVKQVMEPDYVEIPIESINAKAEPEYADETGEIETVETEAEQEHTLTEHEQSADQEQADDDGNYVEDEYAEMGKFEESYFTEGEDAKAGASGFGDSYTSDGGTGTEQSAQDSLSMQFSKTADVLPSVTREVGNAGKHGTIRVRKELSENPSTRTKRIPSDSSSTGGGVVSWCKSEISNGPIDSKKDVEKKVQVPEQTGRSSSDRAVAQSNNNGSAVDFVAKGSTSRRRRVLSPKRNQTSLSSSSGKKVQSSFSAFGSPTTTTSLVVSTETVDPPELHDSGGVVKFIRSQKKCAQLVYDGYIYNRKIVQQNGRTTWRCSDLLKYRCNATCVTKLNQLVSIRREHHHENHLKKICTKSLFDYPEDLEEYLNIYTRDPIDASNQQVEVIDAGAEYKVVLRDNGGNRLTKEMMHQQEEEDHVEVEIEEEEEEEDDDDHVEHEQE</sequence>
<feature type="compositionally biased region" description="Acidic residues" evidence="4">
    <location>
        <begin position="545"/>
        <end position="565"/>
    </location>
</feature>
<evidence type="ECO:0000259" key="5">
    <source>
        <dbReference type="Pfam" id="PF04500"/>
    </source>
</evidence>
<dbReference type="AlphaFoldDB" id="A0A084WSS9"/>
<name>A0A084WSS9_ANOSI</name>
<accession>A0A084WSS9</accession>
<dbReference type="EMBL" id="ATLV01026708">
    <property type="status" value="NOT_ANNOTATED_CDS"/>
    <property type="molecule type" value="Genomic_DNA"/>
</dbReference>
<feature type="compositionally biased region" description="Low complexity" evidence="4">
    <location>
        <begin position="371"/>
        <end position="391"/>
    </location>
</feature>
<feature type="domain" description="FLYWCH-type" evidence="5">
    <location>
        <begin position="417"/>
        <end position="477"/>
    </location>
</feature>
<dbReference type="VEuPathDB" id="VectorBase:ASIC021577"/>
<dbReference type="EnsemblMetazoa" id="ASIC021577-RA">
    <property type="protein sequence ID" value="ASIC021577-PA"/>
    <property type="gene ID" value="ASIC021577"/>
</dbReference>
<feature type="region of interest" description="Disordered" evidence="4">
    <location>
        <begin position="153"/>
        <end position="391"/>
    </location>
</feature>
<dbReference type="OrthoDB" id="2311693at2759"/>
<keyword evidence="3" id="KW-0862">Zinc</keyword>
<feature type="compositionally biased region" description="Acidic residues" evidence="4">
    <location>
        <begin position="157"/>
        <end position="172"/>
    </location>
</feature>
<protein>
    <submittedName>
        <fullName evidence="7">FLYWCH-type domain-containing protein</fullName>
    </submittedName>
    <submittedName>
        <fullName evidence="6">Mod(Mdg4)-v26</fullName>
    </submittedName>
</protein>
<dbReference type="EMBL" id="KE525417">
    <property type="protein sequence ID" value="KFB53273.1"/>
    <property type="molecule type" value="Genomic_DNA"/>
</dbReference>
<feature type="region of interest" description="Disordered" evidence="4">
    <location>
        <begin position="541"/>
        <end position="572"/>
    </location>
</feature>
<dbReference type="Proteomes" id="UP000030765">
    <property type="component" value="Unassembled WGS sequence"/>
</dbReference>
<evidence type="ECO:0000256" key="4">
    <source>
        <dbReference type="SAM" id="MobiDB-lite"/>
    </source>
</evidence>
<keyword evidence="1" id="KW-0479">Metal-binding</keyword>
<reference evidence="7" key="2">
    <citation type="submission" date="2020-05" db="UniProtKB">
        <authorList>
            <consortium name="EnsemblMetazoa"/>
        </authorList>
    </citation>
    <scope>IDENTIFICATION</scope>
</reference>
<dbReference type="GO" id="GO:0008270">
    <property type="term" value="F:zinc ion binding"/>
    <property type="evidence" value="ECO:0007669"/>
    <property type="project" value="UniProtKB-KW"/>
</dbReference>
<dbReference type="Gene3D" id="2.20.25.240">
    <property type="match status" value="1"/>
</dbReference>
<reference evidence="6 8" key="1">
    <citation type="journal article" date="2014" name="BMC Genomics">
        <title>Genome sequence of Anopheles sinensis provides insight into genetics basis of mosquito competence for malaria parasites.</title>
        <authorList>
            <person name="Zhou D."/>
            <person name="Zhang D."/>
            <person name="Ding G."/>
            <person name="Shi L."/>
            <person name="Hou Q."/>
            <person name="Ye Y."/>
            <person name="Xu Y."/>
            <person name="Zhou H."/>
            <person name="Xiong C."/>
            <person name="Li S."/>
            <person name="Yu J."/>
            <person name="Hong S."/>
            <person name="Yu X."/>
            <person name="Zou P."/>
            <person name="Chen C."/>
            <person name="Chang X."/>
            <person name="Wang W."/>
            <person name="Lv Y."/>
            <person name="Sun Y."/>
            <person name="Ma L."/>
            <person name="Shen B."/>
            <person name="Zhu C."/>
        </authorList>
    </citation>
    <scope>NUCLEOTIDE SEQUENCE [LARGE SCALE GENOMIC DNA]</scope>
</reference>
<dbReference type="STRING" id="74873.A0A084WSS9"/>
<feature type="compositionally biased region" description="Basic and acidic residues" evidence="4">
    <location>
        <begin position="314"/>
        <end position="324"/>
    </location>
</feature>
<feature type="compositionally biased region" description="Acidic residues" evidence="4">
    <location>
        <begin position="188"/>
        <end position="202"/>
    </location>
</feature>
<keyword evidence="8" id="KW-1185">Reference proteome</keyword>
<proteinExistence type="predicted"/>
<organism evidence="6">
    <name type="scientific">Anopheles sinensis</name>
    <name type="common">Mosquito</name>
    <dbReference type="NCBI Taxonomy" id="74873"/>
    <lineage>
        <taxon>Eukaryota</taxon>
        <taxon>Metazoa</taxon>
        <taxon>Ecdysozoa</taxon>
        <taxon>Arthropoda</taxon>
        <taxon>Hexapoda</taxon>
        <taxon>Insecta</taxon>
        <taxon>Pterygota</taxon>
        <taxon>Neoptera</taxon>
        <taxon>Endopterygota</taxon>
        <taxon>Diptera</taxon>
        <taxon>Nematocera</taxon>
        <taxon>Culicoidea</taxon>
        <taxon>Culicidae</taxon>
        <taxon>Anophelinae</taxon>
        <taxon>Anopheles</taxon>
    </lineage>
</organism>
<keyword evidence="2" id="KW-0863">Zinc-finger</keyword>
<gene>
    <name evidence="6" type="ORF">ZHAS_00021577</name>
</gene>
<feature type="compositionally biased region" description="Basic and acidic residues" evidence="4">
    <location>
        <begin position="173"/>
        <end position="184"/>
    </location>
</feature>
<evidence type="ECO:0000313" key="6">
    <source>
        <dbReference type="EMBL" id="KFB53273.1"/>
    </source>
</evidence>